<evidence type="ECO:0000256" key="7">
    <source>
        <dbReference type="HAMAP-Rule" id="MF_00473"/>
    </source>
</evidence>
<proteinExistence type="inferred from homology"/>
<dbReference type="PROSITE" id="PS51463">
    <property type="entry name" value="P_GLUCOSE_ISOMERASE_3"/>
    <property type="match status" value="1"/>
</dbReference>
<comment type="catalytic activity">
    <reaction evidence="6 7 8">
        <text>alpha-D-glucose 6-phosphate = beta-D-fructose 6-phosphate</text>
        <dbReference type="Rhea" id="RHEA:11816"/>
        <dbReference type="ChEBI" id="CHEBI:57634"/>
        <dbReference type="ChEBI" id="CHEBI:58225"/>
        <dbReference type="EC" id="5.3.1.9"/>
    </reaction>
</comment>
<feature type="active site" evidence="7">
    <location>
        <position position="517"/>
    </location>
</feature>
<dbReference type="InterPro" id="IPR035476">
    <property type="entry name" value="SIS_PGI_1"/>
</dbReference>
<dbReference type="GO" id="GO:0006096">
    <property type="term" value="P:glycolytic process"/>
    <property type="evidence" value="ECO:0007669"/>
    <property type="project" value="UniProtKB-UniRule"/>
</dbReference>
<dbReference type="Gene3D" id="3.40.50.10490">
    <property type="entry name" value="Glucose-6-phosphate isomerase like protein, domain 1"/>
    <property type="match status" value="2"/>
</dbReference>
<dbReference type="InterPro" id="IPR023096">
    <property type="entry name" value="G6P_Isomerase_C"/>
</dbReference>
<dbReference type="GO" id="GO:0048029">
    <property type="term" value="F:monosaccharide binding"/>
    <property type="evidence" value="ECO:0007669"/>
    <property type="project" value="TreeGrafter"/>
</dbReference>
<keyword evidence="5 7" id="KW-0413">Isomerase</keyword>
<keyword evidence="4 7" id="KW-0324">Glycolysis</keyword>
<dbReference type="UniPathway" id="UPA00138"/>
<feature type="active site" evidence="7">
    <location>
        <position position="389"/>
    </location>
</feature>
<dbReference type="RefSeq" id="WP_111529977.1">
    <property type="nucleotide sequence ID" value="NZ_JBHRSG010000002.1"/>
</dbReference>
<keyword evidence="10" id="KW-1185">Reference proteome</keyword>
<comment type="caution">
    <text evidence="9">The sequence shown here is derived from an EMBL/GenBank/DDBJ whole genome shotgun (WGS) entry which is preliminary data.</text>
</comment>
<dbReference type="PRINTS" id="PR00662">
    <property type="entry name" value="G6PISOMERASE"/>
</dbReference>
<dbReference type="EC" id="5.3.1.9" evidence="7"/>
<keyword evidence="3 7" id="KW-0312">Gluconeogenesis</keyword>
<dbReference type="AlphaFoldDB" id="A0A328AMU9"/>
<comment type="pathway">
    <text evidence="7">Carbohydrate biosynthesis; gluconeogenesis.</text>
</comment>
<organism evidence="9 10">
    <name type="scientific">Phenylobacterium soli</name>
    <dbReference type="NCBI Taxonomy" id="2170551"/>
    <lineage>
        <taxon>Bacteria</taxon>
        <taxon>Pseudomonadati</taxon>
        <taxon>Pseudomonadota</taxon>
        <taxon>Alphaproteobacteria</taxon>
        <taxon>Caulobacterales</taxon>
        <taxon>Caulobacteraceae</taxon>
        <taxon>Phenylobacterium</taxon>
    </lineage>
</organism>
<protein>
    <recommendedName>
        <fullName evidence="7">Glucose-6-phosphate isomerase</fullName>
        <shortName evidence="7">GPI</shortName>
        <ecNumber evidence="7">5.3.1.9</ecNumber>
    </recommendedName>
    <alternativeName>
        <fullName evidence="7">Phosphoglucose isomerase</fullName>
        <shortName evidence="7">PGI</shortName>
    </alternativeName>
    <alternativeName>
        <fullName evidence="7">Phosphohexose isomerase</fullName>
        <shortName evidence="7">PHI</shortName>
    </alternativeName>
</protein>
<evidence type="ECO:0000256" key="5">
    <source>
        <dbReference type="ARBA" id="ARBA00023235"/>
    </source>
</evidence>
<dbReference type="EMBL" id="QFYQ01000001">
    <property type="protein sequence ID" value="RAK56230.1"/>
    <property type="molecule type" value="Genomic_DNA"/>
</dbReference>
<evidence type="ECO:0000313" key="10">
    <source>
        <dbReference type="Proteomes" id="UP000249254"/>
    </source>
</evidence>
<dbReference type="UniPathway" id="UPA00109">
    <property type="reaction ID" value="UER00181"/>
</dbReference>
<sequence>MDDQSPPATDASAIDYAWRRLLAAGETAQDSEILSLFETEPGRAERLSVTAAGLFIDLSKQPWSLDDLVTALVLAQMAGVEPAREALFAGAIVNASEARPALHMALRAPAGADFKAAGVAVSGEVEATRAKMAAFARAVRSGELKGATGKAFRAIVHIGIGGSDLGPRLIWEALKPLEPTIELRFAANVDPAELAQALAGLDPAETLVVVVSKSFTTQETLANGEAARAWLRAALGPASDAHLVAVSAAPDKAQAFGVPAEQVFAFWDWVGGRYSIWSAVGLSCAVALGFEVFERLLAGAAAMDDHFRTAPLEANAPVLLALAHVFNRNALGRPIRAVVPYSQRLRLFPAFLQQLEMESNGKSVTADGRPVSQLTAASVFGDAGTNGQHAFFQLLHQGTDVVPVDILAVREATDGDPAAQKKLLANAIAQAEALLVGRPAAEVRAELEAKGLPAAEIAALTPQRTFEGNRPSSFLVLERLDPERLGALIALHEHKVFVEGVLWGINSFDQWGVELGKSLASRVLGELEGGTAGHHDPSTAALIARLKA</sequence>
<evidence type="ECO:0000256" key="6">
    <source>
        <dbReference type="ARBA" id="ARBA00029321"/>
    </source>
</evidence>
<dbReference type="CDD" id="cd05015">
    <property type="entry name" value="SIS_PGI_1"/>
    <property type="match status" value="1"/>
</dbReference>
<dbReference type="HAMAP" id="MF_00473">
    <property type="entry name" value="G6P_isomerase"/>
    <property type="match status" value="1"/>
</dbReference>
<dbReference type="PANTHER" id="PTHR11469:SF1">
    <property type="entry name" value="GLUCOSE-6-PHOSPHATE ISOMERASE"/>
    <property type="match status" value="1"/>
</dbReference>
<dbReference type="GO" id="GO:0004347">
    <property type="term" value="F:glucose-6-phosphate isomerase activity"/>
    <property type="evidence" value="ECO:0007669"/>
    <property type="project" value="UniProtKB-UniRule"/>
</dbReference>
<dbReference type="InterPro" id="IPR018189">
    <property type="entry name" value="Phosphoglucose_isomerase_CS"/>
</dbReference>
<dbReference type="Pfam" id="PF00342">
    <property type="entry name" value="PGI"/>
    <property type="match status" value="1"/>
</dbReference>
<dbReference type="GO" id="GO:0051156">
    <property type="term" value="P:glucose 6-phosphate metabolic process"/>
    <property type="evidence" value="ECO:0007669"/>
    <property type="project" value="TreeGrafter"/>
</dbReference>
<dbReference type="Gene3D" id="1.10.1390.10">
    <property type="match status" value="1"/>
</dbReference>
<keyword evidence="7" id="KW-0963">Cytoplasm</keyword>
<dbReference type="Proteomes" id="UP000249254">
    <property type="component" value="Unassembled WGS sequence"/>
</dbReference>
<reference evidence="10" key="1">
    <citation type="submission" date="2018-05" db="EMBL/GenBank/DDBJ databases">
        <authorList>
            <person name="Li X."/>
        </authorList>
    </citation>
    <scope>NUCLEOTIDE SEQUENCE [LARGE SCALE GENOMIC DNA]</scope>
    <source>
        <strain evidence="10">LX32</strain>
    </source>
</reference>
<comment type="similarity">
    <text evidence="2 7 8">Belongs to the GPI family.</text>
</comment>
<evidence type="ECO:0000313" key="9">
    <source>
        <dbReference type="EMBL" id="RAK56230.1"/>
    </source>
</evidence>
<dbReference type="InterPro" id="IPR046348">
    <property type="entry name" value="SIS_dom_sf"/>
</dbReference>
<evidence type="ECO:0000256" key="4">
    <source>
        <dbReference type="ARBA" id="ARBA00023152"/>
    </source>
</evidence>
<dbReference type="SUPFAM" id="SSF53697">
    <property type="entry name" value="SIS domain"/>
    <property type="match status" value="1"/>
</dbReference>
<evidence type="ECO:0000256" key="8">
    <source>
        <dbReference type="RuleBase" id="RU000612"/>
    </source>
</evidence>
<dbReference type="PROSITE" id="PS00765">
    <property type="entry name" value="P_GLUCOSE_ISOMERASE_1"/>
    <property type="match status" value="1"/>
</dbReference>
<evidence type="ECO:0000256" key="2">
    <source>
        <dbReference type="ARBA" id="ARBA00006604"/>
    </source>
</evidence>
<dbReference type="GO" id="GO:0097367">
    <property type="term" value="F:carbohydrate derivative binding"/>
    <property type="evidence" value="ECO:0007669"/>
    <property type="project" value="InterPro"/>
</dbReference>
<dbReference type="OrthoDB" id="140919at2"/>
<dbReference type="InterPro" id="IPR035482">
    <property type="entry name" value="SIS_PGI_2"/>
</dbReference>
<name>A0A328AMU9_9CAUL</name>
<dbReference type="CDD" id="cd05016">
    <property type="entry name" value="SIS_PGI_2"/>
    <property type="match status" value="1"/>
</dbReference>
<dbReference type="NCBIfam" id="NF001211">
    <property type="entry name" value="PRK00179.1"/>
    <property type="match status" value="1"/>
</dbReference>
<evidence type="ECO:0000256" key="3">
    <source>
        <dbReference type="ARBA" id="ARBA00022432"/>
    </source>
</evidence>
<evidence type="ECO:0000256" key="1">
    <source>
        <dbReference type="ARBA" id="ARBA00004926"/>
    </source>
</evidence>
<comment type="function">
    <text evidence="7">Catalyzes the reversible isomerization of glucose-6-phosphate to fructose-6-phosphate.</text>
</comment>
<accession>A0A328AMU9</accession>
<dbReference type="PANTHER" id="PTHR11469">
    <property type="entry name" value="GLUCOSE-6-PHOSPHATE ISOMERASE"/>
    <property type="match status" value="1"/>
</dbReference>
<dbReference type="PROSITE" id="PS00174">
    <property type="entry name" value="P_GLUCOSE_ISOMERASE_2"/>
    <property type="match status" value="1"/>
</dbReference>
<dbReference type="InterPro" id="IPR001672">
    <property type="entry name" value="G6P_Isomerase"/>
</dbReference>
<comment type="pathway">
    <text evidence="1 7 8">Carbohydrate degradation; glycolysis; D-glyceraldehyde 3-phosphate and glycerone phosphate from D-glucose: step 2/4.</text>
</comment>
<comment type="subcellular location">
    <subcellularLocation>
        <location evidence="7">Cytoplasm</location>
    </subcellularLocation>
</comment>
<gene>
    <name evidence="7" type="primary">pgi</name>
    <name evidence="9" type="ORF">DJ017_04975</name>
</gene>
<dbReference type="GO" id="GO:0005829">
    <property type="term" value="C:cytosol"/>
    <property type="evidence" value="ECO:0007669"/>
    <property type="project" value="TreeGrafter"/>
</dbReference>
<dbReference type="GO" id="GO:0006094">
    <property type="term" value="P:gluconeogenesis"/>
    <property type="evidence" value="ECO:0007669"/>
    <property type="project" value="UniProtKB-UniRule"/>
</dbReference>
<feature type="active site" description="Proton donor" evidence="7">
    <location>
        <position position="358"/>
    </location>
</feature>